<proteinExistence type="predicted"/>
<organism evidence="1 2">
    <name type="scientific">Dethiosulfatarculus sandiegensis</name>
    <dbReference type="NCBI Taxonomy" id="1429043"/>
    <lineage>
        <taxon>Bacteria</taxon>
        <taxon>Pseudomonadati</taxon>
        <taxon>Thermodesulfobacteriota</taxon>
        <taxon>Desulfarculia</taxon>
        <taxon>Desulfarculales</taxon>
        <taxon>Desulfarculaceae</taxon>
        <taxon>Dethiosulfatarculus</taxon>
    </lineage>
</organism>
<dbReference type="Proteomes" id="UP000032233">
    <property type="component" value="Unassembled WGS sequence"/>
</dbReference>
<evidence type="ECO:0000313" key="2">
    <source>
        <dbReference type="Proteomes" id="UP000032233"/>
    </source>
</evidence>
<accession>A0A0D2JP50</accession>
<dbReference type="InParanoid" id="A0A0D2JP50"/>
<dbReference type="AlphaFoldDB" id="A0A0D2JP50"/>
<dbReference type="EMBL" id="AZAC01000067">
    <property type="protein sequence ID" value="KIX11265.1"/>
    <property type="molecule type" value="Genomic_DNA"/>
</dbReference>
<evidence type="ECO:0000313" key="1">
    <source>
        <dbReference type="EMBL" id="KIX11265.1"/>
    </source>
</evidence>
<dbReference type="InterPro" id="IPR027266">
    <property type="entry name" value="TrmE/GcvT-like"/>
</dbReference>
<sequence length="205" mass="23230">MITMKNQVVMPSWAGSPVVREESGWPLVMEYEPKFFWRAGLVDLSHRPKALLCGRGIEDAPELSPGRARLHEGAFYCRINQDETAVFDLKGELNRPWPDEFYTDMTHGWLFFALLGKNALPILQRLAAVDVEQPGVSEPLYQNTKSHNLWLQIINPKFSEPGFFLACDRSHGQNLLDGLLRTGRHLGLRILGLGEYQGWAEKVGI</sequence>
<dbReference type="OrthoDB" id="273988at2"/>
<comment type="caution">
    <text evidence="1">The sequence shown here is derived from an EMBL/GenBank/DDBJ whole genome shotgun (WGS) entry which is preliminary data.</text>
</comment>
<name>A0A0D2JP50_9BACT</name>
<protein>
    <recommendedName>
        <fullName evidence="3">Aminomethyltransferase folate-binding domain-containing protein</fullName>
    </recommendedName>
</protein>
<reference evidence="1 2" key="1">
    <citation type="submission" date="2013-11" db="EMBL/GenBank/DDBJ databases">
        <title>Metagenomic analysis of a methanogenic consortium involved in long chain n-alkane degradation.</title>
        <authorList>
            <person name="Davidova I.A."/>
            <person name="Callaghan A.V."/>
            <person name="Wawrik B."/>
            <person name="Pruitt S."/>
            <person name="Marks C."/>
            <person name="Duncan K.E."/>
            <person name="Suflita J.M."/>
        </authorList>
    </citation>
    <scope>NUCLEOTIDE SEQUENCE [LARGE SCALE GENOMIC DNA]</scope>
    <source>
        <strain evidence="1 2">SPR</strain>
    </source>
</reference>
<dbReference type="STRING" id="1429043.X474_26145"/>
<dbReference type="Gene3D" id="3.30.1360.120">
    <property type="entry name" value="Probable tRNA modification gtpase trme, domain 1"/>
    <property type="match status" value="1"/>
</dbReference>
<keyword evidence="2" id="KW-1185">Reference proteome</keyword>
<dbReference type="RefSeq" id="WP_044352442.1">
    <property type="nucleotide sequence ID" value="NZ_AZAC01000067.1"/>
</dbReference>
<gene>
    <name evidence="1" type="ORF">X474_26145</name>
</gene>
<evidence type="ECO:0008006" key="3">
    <source>
        <dbReference type="Google" id="ProtNLM"/>
    </source>
</evidence>
<dbReference type="SUPFAM" id="SSF103025">
    <property type="entry name" value="Folate-binding domain"/>
    <property type="match status" value="1"/>
</dbReference>